<reference evidence="1 2" key="1">
    <citation type="submission" date="2016-03" db="EMBL/GenBank/DDBJ databases">
        <title>Genome sequencing of Devosia sp. S37.</title>
        <authorList>
            <person name="Mohd Nor M."/>
        </authorList>
    </citation>
    <scope>NUCLEOTIDE SEQUENCE [LARGE SCALE GENOMIC DNA]</scope>
    <source>
        <strain evidence="1 2">S37</strain>
    </source>
</reference>
<keyword evidence="2" id="KW-1185">Reference proteome</keyword>
<name>A0A178HZE7_9HYPH</name>
<dbReference type="RefSeq" id="WP_067455739.1">
    <property type="nucleotide sequence ID" value="NZ_LVVY01000085.1"/>
</dbReference>
<accession>A0A178HZE7</accession>
<dbReference type="Pfam" id="PF06674">
    <property type="entry name" value="DUF1176"/>
    <property type="match status" value="1"/>
</dbReference>
<dbReference type="AlphaFoldDB" id="A0A178HZE7"/>
<proteinExistence type="predicted"/>
<evidence type="ECO:0000313" key="2">
    <source>
        <dbReference type="Proteomes" id="UP000078389"/>
    </source>
</evidence>
<evidence type="ECO:0000313" key="1">
    <source>
        <dbReference type="EMBL" id="OAM77416.1"/>
    </source>
</evidence>
<dbReference type="Proteomes" id="UP000078389">
    <property type="component" value="Unassembled WGS sequence"/>
</dbReference>
<organism evidence="1 2">
    <name type="scientific">Devosia elaeis</name>
    <dbReference type="NCBI Taxonomy" id="1770058"/>
    <lineage>
        <taxon>Bacteria</taxon>
        <taxon>Pseudomonadati</taxon>
        <taxon>Pseudomonadota</taxon>
        <taxon>Alphaproteobacteria</taxon>
        <taxon>Hyphomicrobiales</taxon>
        <taxon>Devosiaceae</taxon>
        <taxon>Devosia</taxon>
    </lineage>
</organism>
<evidence type="ECO:0008006" key="3">
    <source>
        <dbReference type="Google" id="ProtNLM"/>
    </source>
</evidence>
<dbReference type="STRING" id="1770058.A3840_10090"/>
<sequence length="202" mass="22469">MIRPLLWLPLAALSLSPVAGKEKEALTERVAALHKLAGGEWCNMDDEFMPDQPIASWTFSYQPSWSDEVEPEEVTLFSVFCMAGAYNMSHAYYIYRKLDGLTPLAFAMPDVDPQYEGDSGIDGKLLSVPVVGMSTSLVLVNSDFDEETRTITSYSKWRGLGDASSAGTWVFREGEFVLVRYEVDASYDGEFNPETVLDYTGT</sequence>
<dbReference type="InterPro" id="IPR009560">
    <property type="entry name" value="DUF1176"/>
</dbReference>
<comment type="caution">
    <text evidence="1">The sequence shown here is derived from an EMBL/GenBank/DDBJ whole genome shotgun (WGS) entry which is preliminary data.</text>
</comment>
<gene>
    <name evidence="1" type="ORF">A3840_10090</name>
</gene>
<protein>
    <recommendedName>
        <fullName evidence="3">DUF1176 domain-containing protein</fullName>
    </recommendedName>
</protein>
<dbReference type="EMBL" id="LVVY01000085">
    <property type="protein sequence ID" value="OAM77416.1"/>
    <property type="molecule type" value="Genomic_DNA"/>
</dbReference>